<proteinExistence type="predicted"/>
<organism evidence="2 3">
    <name type="scientific">Candidatus Caccousia avicola</name>
    <dbReference type="NCBI Taxonomy" id="2840721"/>
    <lineage>
        <taxon>Bacteria</taxon>
        <taxon>Bacillati</taxon>
        <taxon>Bacillota</taxon>
        <taxon>Clostridia</taxon>
        <taxon>Eubacteriales</taxon>
        <taxon>Oscillospiraceae</taxon>
        <taxon>Oscillospiraceae incertae sedis</taxon>
        <taxon>Candidatus Caccousia</taxon>
    </lineage>
</organism>
<dbReference type="PROSITE" id="PS51186">
    <property type="entry name" value="GNAT"/>
    <property type="match status" value="1"/>
</dbReference>
<evidence type="ECO:0000259" key="1">
    <source>
        <dbReference type="PROSITE" id="PS51186"/>
    </source>
</evidence>
<feature type="domain" description="N-acetyltransferase" evidence="1">
    <location>
        <begin position="1"/>
        <end position="133"/>
    </location>
</feature>
<dbReference type="CDD" id="cd04301">
    <property type="entry name" value="NAT_SF"/>
    <property type="match status" value="1"/>
</dbReference>
<protein>
    <submittedName>
        <fullName evidence="2">GNAT family N-acetyltransferase</fullName>
    </submittedName>
</protein>
<reference evidence="2" key="1">
    <citation type="submission" date="2020-10" db="EMBL/GenBank/DDBJ databases">
        <authorList>
            <person name="Gilroy R."/>
        </authorList>
    </citation>
    <scope>NUCLEOTIDE SEQUENCE</scope>
    <source>
        <strain evidence="2">ChiSxjej1B13-7958</strain>
    </source>
</reference>
<dbReference type="AlphaFoldDB" id="A0A9D1AMZ7"/>
<reference evidence="2" key="2">
    <citation type="journal article" date="2021" name="PeerJ">
        <title>Extensive microbial diversity within the chicken gut microbiome revealed by metagenomics and culture.</title>
        <authorList>
            <person name="Gilroy R."/>
            <person name="Ravi A."/>
            <person name="Getino M."/>
            <person name="Pursley I."/>
            <person name="Horton D.L."/>
            <person name="Alikhan N.F."/>
            <person name="Baker D."/>
            <person name="Gharbi K."/>
            <person name="Hall N."/>
            <person name="Watson M."/>
            <person name="Adriaenssens E.M."/>
            <person name="Foster-Nyarko E."/>
            <person name="Jarju S."/>
            <person name="Secka A."/>
            <person name="Antonio M."/>
            <person name="Oren A."/>
            <person name="Chaudhuri R.R."/>
            <person name="La Ragione R."/>
            <person name="Hildebrand F."/>
            <person name="Pallen M.J."/>
        </authorList>
    </citation>
    <scope>NUCLEOTIDE SEQUENCE</scope>
    <source>
        <strain evidence="2">ChiSxjej1B13-7958</strain>
    </source>
</reference>
<dbReference type="InterPro" id="IPR016181">
    <property type="entry name" value="Acyl_CoA_acyltransferase"/>
</dbReference>
<comment type="caution">
    <text evidence="2">The sequence shown here is derived from an EMBL/GenBank/DDBJ whole genome shotgun (WGS) entry which is preliminary data.</text>
</comment>
<dbReference type="EMBL" id="DVGZ01000085">
    <property type="protein sequence ID" value="HIR47592.1"/>
    <property type="molecule type" value="Genomic_DNA"/>
</dbReference>
<evidence type="ECO:0000313" key="3">
    <source>
        <dbReference type="Proteomes" id="UP000824242"/>
    </source>
</evidence>
<gene>
    <name evidence="2" type="ORF">IAB89_08045</name>
</gene>
<dbReference type="Pfam" id="PF00583">
    <property type="entry name" value="Acetyltransf_1"/>
    <property type="match status" value="1"/>
</dbReference>
<dbReference type="InterPro" id="IPR000182">
    <property type="entry name" value="GNAT_dom"/>
</dbReference>
<name>A0A9D1AMZ7_9FIRM</name>
<dbReference type="GO" id="GO:0016747">
    <property type="term" value="F:acyltransferase activity, transferring groups other than amino-acyl groups"/>
    <property type="evidence" value="ECO:0007669"/>
    <property type="project" value="InterPro"/>
</dbReference>
<dbReference type="SUPFAM" id="SSF55729">
    <property type="entry name" value="Acyl-CoA N-acyltransferases (Nat)"/>
    <property type="match status" value="1"/>
</dbReference>
<sequence length="288" mass="32476">MEIVLITQRNSEKFQEILPEYRGRIPSMLLGCEKDGIAAGTAGLEMTEDGCSLGWLWVDPEFRGGGMGGALLDAACREALERPAGRLTVTYPADKDWSAVMDYMLAVRGFSVMAHRYPTYRITKEQLLASPLLAGDEKKINPHVVPLSELERFRLQELLVECRLEREYLVSHAAFGWVDPERSMVLLKDGHVMGLALVRPMETEDSLCLDLLYLRTSDAREGILLLQQTALALLRHPAGLRELSFTCMEETGMRICSRLLGEQAAQWEEFCQGTLFAELYRPGRERHV</sequence>
<accession>A0A9D1AMZ7</accession>
<dbReference type="Proteomes" id="UP000824242">
    <property type="component" value="Unassembled WGS sequence"/>
</dbReference>
<evidence type="ECO:0000313" key="2">
    <source>
        <dbReference type="EMBL" id="HIR47592.1"/>
    </source>
</evidence>
<dbReference type="Gene3D" id="3.40.630.30">
    <property type="match status" value="1"/>
</dbReference>